<dbReference type="Proteomes" id="UP000724874">
    <property type="component" value="Unassembled WGS sequence"/>
</dbReference>
<name>A0A9P5TK15_GYMJU</name>
<comment type="caution">
    <text evidence="1">The sequence shown here is derived from an EMBL/GenBank/DDBJ whole genome shotgun (WGS) entry which is preliminary data.</text>
</comment>
<evidence type="ECO:0000313" key="1">
    <source>
        <dbReference type="EMBL" id="KAF8885569.1"/>
    </source>
</evidence>
<evidence type="ECO:0008006" key="3">
    <source>
        <dbReference type="Google" id="ProtNLM"/>
    </source>
</evidence>
<proteinExistence type="predicted"/>
<dbReference type="OrthoDB" id="2995911at2759"/>
<keyword evidence="2" id="KW-1185">Reference proteome</keyword>
<evidence type="ECO:0000313" key="2">
    <source>
        <dbReference type="Proteomes" id="UP000724874"/>
    </source>
</evidence>
<protein>
    <recommendedName>
        <fullName evidence="3">F-box domain-containing protein</fullName>
    </recommendedName>
</protein>
<dbReference type="EMBL" id="JADNYJ010000101">
    <property type="protein sequence ID" value="KAF8885569.1"/>
    <property type="molecule type" value="Genomic_DNA"/>
</dbReference>
<gene>
    <name evidence="1" type="ORF">CPB84DRAFT_1750157</name>
</gene>
<sequence>MASNPSRLPDEVLRQILECAAQSDSKTASPLALVSRKINQWIDDIIYSEVHLLNQRTAYLFLRTIQQPLNATESTLRVKSREYFALFVKSIYLYSELDAQSVASILSACSGVKELTYWPASSNFSSKPHTHDPRSPFSTKTCTVIPQTIDSSQSSDMRNLVHLTPRKLSLLLQESHPIFLFQSIKPISFFSTITHLSIVNRWEEWTSWTEDTFAEHVLPRLQYLKFDFAVGPAPPEDYEDDSFDTTENNGVTSAWIKAVTGTYVNPGKHYSTIFSDVGWSEFTSKTERVAGALSRVLNNHALLRVCVIVLRFDSDGARTARIISRLASSEFKTCTAPGSLGFDARLVFAWEKEPFRYSYAHSMHDDMIWKCAEAASTWAFKFISSTLMTSGLFKRKWPN</sequence>
<accession>A0A9P5TK15</accession>
<reference evidence="1" key="1">
    <citation type="submission" date="2020-11" db="EMBL/GenBank/DDBJ databases">
        <authorList>
            <consortium name="DOE Joint Genome Institute"/>
            <person name="Ahrendt S."/>
            <person name="Riley R."/>
            <person name="Andreopoulos W."/>
            <person name="LaButti K."/>
            <person name="Pangilinan J."/>
            <person name="Ruiz-duenas F.J."/>
            <person name="Barrasa J.M."/>
            <person name="Sanchez-Garcia M."/>
            <person name="Camarero S."/>
            <person name="Miyauchi S."/>
            <person name="Serrano A."/>
            <person name="Linde D."/>
            <person name="Babiker R."/>
            <person name="Drula E."/>
            <person name="Ayuso-Fernandez I."/>
            <person name="Pacheco R."/>
            <person name="Padilla G."/>
            <person name="Ferreira P."/>
            <person name="Barriuso J."/>
            <person name="Kellner H."/>
            <person name="Castanera R."/>
            <person name="Alfaro M."/>
            <person name="Ramirez L."/>
            <person name="Pisabarro A.G."/>
            <person name="Kuo A."/>
            <person name="Tritt A."/>
            <person name="Lipzen A."/>
            <person name="He G."/>
            <person name="Yan M."/>
            <person name="Ng V."/>
            <person name="Cullen D."/>
            <person name="Martin F."/>
            <person name="Rosso M.-N."/>
            <person name="Henrissat B."/>
            <person name="Hibbett D."/>
            <person name="Martinez A.T."/>
            <person name="Grigoriev I.V."/>
        </authorList>
    </citation>
    <scope>NUCLEOTIDE SEQUENCE</scope>
    <source>
        <strain evidence="1">AH 44721</strain>
    </source>
</reference>
<dbReference type="AlphaFoldDB" id="A0A9P5TK15"/>
<organism evidence="1 2">
    <name type="scientific">Gymnopilus junonius</name>
    <name type="common">Spectacular rustgill mushroom</name>
    <name type="synonym">Gymnopilus spectabilis subsp. junonius</name>
    <dbReference type="NCBI Taxonomy" id="109634"/>
    <lineage>
        <taxon>Eukaryota</taxon>
        <taxon>Fungi</taxon>
        <taxon>Dikarya</taxon>
        <taxon>Basidiomycota</taxon>
        <taxon>Agaricomycotina</taxon>
        <taxon>Agaricomycetes</taxon>
        <taxon>Agaricomycetidae</taxon>
        <taxon>Agaricales</taxon>
        <taxon>Agaricineae</taxon>
        <taxon>Hymenogastraceae</taxon>
        <taxon>Gymnopilus</taxon>
    </lineage>
</organism>